<dbReference type="GeneTree" id="ENSGT01120000277294"/>
<dbReference type="Ensembl" id="ENSSPUT00000000076.1">
    <property type="protein sequence ID" value="ENSSPUP00000000068.1"/>
    <property type="gene ID" value="ENSSPUG00000000102.1"/>
</dbReference>
<evidence type="ECO:0000313" key="2">
    <source>
        <dbReference type="Ensembl" id="ENSSPUP00000000068.1"/>
    </source>
</evidence>
<keyword evidence="3" id="KW-1185">Reference proteome</keyword>
<organism evidence="2 3">
    <name type="scientific">Sphenodon punctatus</name>
    <name type="common">Tuatara</name>
    <name type="synonym">Hatteria punctata</name>
    <dbReference type="NCBI Taxonomy" id="8508"/>
    <lineage>
        <taxon>Eukaryota</taxon>
        <taxon>Metazoa</taxon>
        <taxon>Chordata</taxon>
        <taxon>Craniata</taxon>
        <taxon>Vertebrata</taxon>
        <taxon>Euteleostomi</taxon>
        <taxon>Lepidosauria</taxon>
        <taxon>Sphenodontia</taxon>
        <taxon>Sphenodontidae</taxon>
        <taxon>Sphenodon</taxon>
    </lineage>
</organism>
<feature type="region of interest" description="Disordered" evidence="1">
    <location>
        <begin position="89"/>
        <end position="110"/>
    </location>
</feature>
<dbReference type="AlphaFoldDB" id="A0A8D0G251"/>
<feature type="region of interest" description="Disordered" evidence="1">
    <location>
        <begin position="134"/>
        <end position="165"/>
    </location>
</feature>
<dbReference type="OMA" id="NYWRRLN"/>
<feature type="compositionally biased region" description="Basic and acidic residues" evidence="1">
    <location>
        <begin position="134"/>
        <end position="148"/>
    </location>
</feature>
<evidence type="ECO:0000313" key="3">
    <source>
        <dbReference type="Proteomes" id="UP000694392"/>
    </source>
</evidence>
<dbReference type="Proteomes" id="UP000694392">
    <property type="component" value="Unplaced"/>
</dbReference>
<sequence length="189" mass="22070">MVLQYLSNLDETPAYFGGRDNYWRKLSRENFPRTMIMYDIMDYAQSGTLSNQLRKELAFLLLRPLNEELRHDQLMAVSRIRSSCSCSPTAISSARSEQPSPAHKPSARRTLQARQKIAKMKKLYWLEKEREEQKLDDENRSHLTERRGSRSSLVEDLDHPTVFSEEEWEQEAAKLYAWSQALSLEDPGD</sequence>
<dbReference type="PANTHER" id="PTHR33504">
    <property type="entry name" value="NADH DEHYDROGENASE (UBIQUINONE) 1 BETA SUBCOMPLEX, 4"/>
    <property type="match status" value="1"/>
</dbReference>
<reference evidence="2" key="1">
    <citation type="submission" date="2025-08" db="UniProtKB">
        <authorList>
            <consortium name="Ensembl"/>
        </authorList>
    </citation>
    <scope>IDENTIFICATION</scope>
</reference>
<reference evidence="2" key="2">
    <citation type="submission" date="2025-09" db="UniProtKB">
        <authorList>
            <consortium name="Ensembl"/>
        </authorList>
    </citation>
    <scope>IDENTIFICATION</scope>
</reference>
<accession>A0A8D0G251</accession>
<proteinExistence type="predicted"/>
<dbReference type="PANTHER" id="PTHR33504:SF1">
    <property type="entry name" value="FAMILY WITH SEQUENCE SIMILARITY 90, MEMBER A1B"/>
    <property type="match status" value="1"/>
</dbReference>
<evidence type="ECO:0000256" key="1">
    <source>
        <dbReference type="SAM" id="MobiDB-lite"/>
    </source>
</evidence>
<protein>
    <submittedName>
        <fullName evidence="2">Uncharacterized protein</fullName>
    </submittedName>
</protein>
<name>A0A8D0G251_SPHPU</name>